<evidence type="ECO:0000256" key="2">
    <source>
        <dbReference type="ARBA" id="ARBA00022448"/>
    </source>
</evidence>
<dbReference type="Gene3D" id="1.10.3720.10">
    <property type="entry name" value="MetI-like"/>
    <property type="match status" value="1"/>
</dbReference>
<dbReference type="InterPro" id="IPR045621">
    <property type="entry name" value="BPD_transp_1_N"/>
</dbReference>
<comment type="caution">
    <text evidence="9">The sequence shown here is derived from an EMBL/GenBank/DDBJ whole genome shotgun (WGS) entry which is preliminary data.</text>
</comment>
<dbReference type="InterPro" id="IPR000515">
    <property type="entry name" value="MetI-like"/>
</dbReference>
<reference evidence="10" key="1">
    <citation type="journal article" date="2019" name="Int. J. Syst. Evol. Microbiol.">
        <title>The Global Catalogue of Microorganisms (GCM) 10K type strain sequencing project: providing services to taxonomists for standard genome sequencing and annotation.</title>
        <authorList>
            <consortium name="The Broad Institute Genomics Platform"/>
            <consortium name="The Broad Institute Genome Sequencing Center for Infectious Disease"/>
            <person name="Wu L."/>
            <person name="Ma J."/>
        </authorList>
    </citation>
    <scope>NUCLEOTIDE SEQUENCE [LARGE SCALE GENOMIC DNA]</scope>
    <source>
        <strain evidence="10">KCTC 42964</strain>
    </source>
</reference>
<sequence>MSLFIAKRLATLVLTLIFTSVIIFVVMEILPGDPALLILGIDAPDEAVAALRGQLGLDRPPLERYLAWIGGIAVGEFGQSYTYQVPVWQLIGDRLEITLPLTLLAMAMAIVAALAMGIYAAARHNRAGDVAVMTASQVGISIPNFWLGILLISAFAVGLGWFSAGGFPGWDKGLWPALKALLLPAISLAVVQAAILARVTRSAMLEVMREDFVRTARAKGLSRRAVLWRHVVRNALIPVITITGLQFGFLLTGAIVVEQVFNLPGLGRLVFSAISDRDVEVVKNCVMLIAFLVIGINFAVDMLYAAIDPRLKPADV</sequence>
<evidence type="ECO:0000256" key="4">
    <source>
        <dbReference type="ARBA" id="ARBA00022692"/>
    </source>
</evidence>
<keyword evidence="6 7" id="KW-0472">Membrane</keyword>
<feature type="domain" description="ABC transmembrane type-1" evidence="8">
    <location>
        <begin position="95"/>
        <end position="304"/>
    </location>
</feature>
<dbReference type="InterPro" id="IPR035906">
    <property type="entry name" value="MetI-like_sf"/>
</dbReference>
<feature type="transmembrane region" description="Helical" evidence="7">
    <location>
        <begin position="143"/>
        <end position="162"/>
    </location>
</feature>
<feature type="transmembrane region" description="Helical" evidence="7">
    <location>
        <begin position="174"/>
        <end position="199"/>
    </location>
</feature>
<dbReference type="EMBL" id="JBHRTR010000020">
    <property type="protein sequence ID" value="MFC3227141.1"/>
    <property type="molecule type" value="Genomic_DNA"/>
</dbReference>
<keyword evidence="2 7" id="KW-0813">Transport</keyword>
<dbReference type="Proteomes" id="UP001595528">
    <property type="component" value="Unassembled WGS sequence"/>
</dbReference>
<protein>
    <submittedName>
        <fullName evidence="9">ABC transporter permease</fullName>
    </submittedName>
</protein>
<dbReference type="Pfam" id="PF00528">
    <property type="entry name" value="BPD_transp_1"/>
    <property type="match status" value="1"/>
</dbReference>
<dbReference type="PROSITE" id="PS50928">
    <property type="entry name" value="ABC_TM1"/>
    <property type="match status" value="1"/>
</dbReference>
<dbReference type="PANTHER" id="PTHR43163">
    <property type="entry name" value="DIPEPTIDE TRANSPORT SYSTEM PERMEASE PROTEIN DPPB-RELATED"/>
    <property type="match status" value="1"/>
</dbReference>
<evidence type="ECO:0000256" key="1">
    <source>
        <dbReference type="ARBA" id="ARBA00004651"/>
    </source>
</evidence>
<evidence type="ECO:0000256" key="5">
    <source>
        <dbReference type="ARBA" id="ARBA00022989"/>
    </source>
</evidence>
<keyword evidence="5 7" id="KW-1133">Transmembrane helix</keyword>
<accession>A0ABV7KXW3</accession>
<keyword evidence="4 7" id="KW-0812">Transmembrane</keyword>
<feature type="transmembrane region" description="Helical" evidence="7">
    <location>
        <begin position="97"/>
        <end position="122"/>
    </location>
</feature>
<evidence type="ECO:0000256" key="7">
    <source>
        <dbReference type="RuleBase" id="RU363032"/>
    </source>
</evidence>
<evidence type="ECO:0000256" key="6">
    <source>
        <dbReference type="ARBA" id="ARBA00023136"/>
    </source>
</evidence>
<comment type="similarity">
    <text evidence="7">Belongs to the binding-protein-dependent transport system permease family.</text>
</comment>
<dbReference type="PANTHER" id="PTHR43163:SF6">
    <property type="entry name" value="DIPEPTIDE TRANSPORT SYSTEM PERMEASE PROTEIN DPPB-RELATED"/>
    <property type="match status" value="1"/>
</dbReference>
<evidence type="ECO:0000313" key="9">
    <source>
        <dbReference type="EMBL" id="MFC3227141.1"/>
    </source>
</evidence>
<dbReference type="Pfam" id="PF19300">
    <property type="entry name" value="BPD_transp_1_N"/>
    <property type="match status" value="1"/>
</dbReference>
<dbReference type="CDD" id="cd06261">
    <property type="entry name" value="TM_PBP2"/>
    <property type="match status" value="1"/>
</dbReference>
<proteinExistence type="inferred from homology"/>
<evidence type="ECO:0000259" key="8">
    <source>
        <dbReference type="PROSITE" id="PS50928"/>
    </source>
</evidence>
<evidence type="ECO:0000313" key="10">
    <source>
        <dbReference type="Proteomes" id="UP001595528"/>
    </source>
</evidence>
<organism evidence="9 10">
    <name type="scientific">Marinibaculum pumilum</name>
    <dbReference type="NCBI Taxonomy" id="1766165"/>
    <lineage>
        <taxon>Bacteria</taxon>
        <taxon>Pseudomonadati</taxon>
        <taxon>Pseudomonadota</taxon>
        <taxon>Alphaproteobacteria</taxon>
        <taxon>Rhodospirillales</taxon>
        <taxon>Rhodospirillaceae</taxon>
        <taxon>Marinibaculum</taxon>
    </lineage>
</organism>
<evidence type="ECO:0000256" key="3">
    <source>
        <dbReference type="ARBA" id="ARBA00022475"/>
    </source>
</evidence>
<keyword evidence="3" id="KW-1003">Cell membrane</keyword>
<keyword evidence="10" id="KW-1185">Reference proteome</keyword>
<dbReference type="RefSeq" id="WP_379899304.1">
    <property type="nucleotide sequence ID" value="NZ_JBHRTR010000020.1"/>
</dbReference>
<gene>
    <name evidence="9" type="ORF">ACFOGJ_07875</name>
</gene>
<dbReference type="SUPFAM" id="SSF161098">
    <property type="entry name" value="MetI-like"/>
    <property type="match status" value="1"/>
</dbReference>
<feature type="transmembrane region" description="Helical" evidence="7">
    <location>
        <begin position="12"/>
        <end position="30"/>
    </location>
</feature>
<feature type="transmembrane region" description="Helical" evidence="7">
    <location>
        <begin position="286"/>
        <end position="307"/>
    </location>
</feature>
<name>A0ABV7KXW3_9PROT</name>
<feature type="transmembrane region" description="Helical" evidence="7">
    <location>
        <begin position="231"/>
        <end position="257"/>
    </location>
</feature>
<comment type="subcellular location">
    <subcellularLocation>
        <location evidence="1 7">Cell membrane</location>
        <topology evidence="1 7">Multi-pass membrane protein</topology>
    </subcellularLocation>
</comment>